<accession>A0A0K2UT48</accession>
<reference evidence="1" key="1">
    <citation type="submission" date="2014-05" db="EMBL/GenBank/DDBJ databases">
        <authorList>
            <person name="Chronopoulou M."/>
        </authorList>
    </citation>
    <scope>NUCLEOTIDE SEQUENCE</scope>
    <source>
        <tissue evidence="1">Whole organism</tissue>
    </source>
</reference>
<protein>
    <submittedName>
        <fullName evidence="1">Uncharacterized protein</fullName>
    </submittedName>
</protein>
<proteinExistence type="predicted"/>
<evidence type="ECO:0000313" key="1">
    <source>
        <dbReference type="EMBL" id="CDW41072.1"/>
    </source>
</evidence>
<name>A0A0K2UT48_LEPSM</name>
<organism evidence="1">
    <name type="scientific">Lepeophtheirus salmonis</name>
    <name type="common">Salmon louse</name>
    <name type="synonym">Caligus salmonis</name>
    <dbReference type="NCBI Taxonomy" id="72036"/>
    <lineage>
        <taxon>Eukaryota</taxon>
        <taxon>Metazoa</taxon>
        <taxon>Ecdysozoa</taxon>
        <taxon>Arthropoda</taxon>
        <taxon>Crustacea</taxon>
        <taxon>Multicrustacea</taxon>
        <taxon>Hexanauplia</taxon>
        <taxon>Copepoda</taxon>
        <taxon>Siphonostomatoida</taxon>
        <taxon>Caligidae</taxon>
        <taxon>Lepeophtheirus</taxon>
    </lineage>
</organism>
<dbReference type="AlphaFoldDB" id="A0A0K2UT48"/>
<dbReference type="EMBL" id="HACA01023711">
    <property type="protein sequence ID" value="CDW41072.1"/>
    <property type="molecule type" value="Transcribed_RNA"/>
</dbReference>
<sequence length="28" mass="3545">MTNQYLKEWSSKKKVTYREKLNHLDFEK</sequence>